<keyword evidence="3" id="KW-1185">Reference proteome</keyword>
<evidence type="ECO:0000313" key="3">
    <source>
        <dbReference type="Proteomes" id="UP000821866"/>
    </source>
</evidence>
<feature type="domain" description="DDE-1" evidence="1">
    <location>
        <begin position="4"/>
        <end position="102"/>
    </location>
</feature>
<dbReference type="EMBL" id="JABSTU010000011">
    <property type="protein sequence ID" value="KAH8009847.1"/>
    <property type="molecule type" value="Genomic_DNA"/>
</dbReference>
<evidence type="ECO:0000313" key="2">
    <source>
        <dbReference type="EMBL" id="KAH8009847.1"/>
    </source>
</evidence>
<gene>
    <name evidence="2" type="ORF">HPB51_020195</name>
</gene>
<dbReference type="PANTHER" id="PTHR19303:SF73">
    <property type="entry name" value="PROTEIN PDC2"/>
    <property type="match status" value="1"/>
</dbReference>
<evidence type="ECO:0000259" key="1">
    <source>
        <dbReference type="Pfam" id="PF03184"/>
    </source>
</evidence>
<dbReference type="AlphaFoldDB" id="A0A9J6D7T9"/>
<dbReference type="PANTHER" id="PTHR19303">
    <property type="entry name" value="TRANSPOSON"/>
    <property type="match status" value="1"/>
</dbReference>
<dbReference type="GO" id="GO:0005634">
    <property type="term" value="C:nucleus"/>
    <property type="evidence" value="ECO:0007669"/>
    <property type="project" value="TreeGrafter"/>
</dbReference>
<organism evidence="2 3">
    <name type="scientific">Rhipicephalus microplus</name>
    <name type="common">Cattle tick</name>
    <name type="synonym">Boophilus microplus</name>
    <dbReference type="NCBI Taxonomy" id="6941"/>
    <lineage>
        <taxon>Eukaryota</taxon>
        <taxon>Metazoa</taxon>
        <taxon>Ecdysozoa</taxon>
        <taxon>Arthropoda</taxon>
        <taxon>Chelicerata</taxon>
        <taxon>Arachnida</taxon>
        <taxon>Acari</taxon>
        <taxon>Parasitiformes</taxon>
        <taxon>Ixodida</taxon>
        <taxon>Ixodoidea</taxon>
        <taxon>Ixodidae</taxon>
        <taxon>Rhipicephalinae</taxon>
        <taxon>Rhipicephalus</taxon>
        <taxon>Boophilus</taxon>
    </lineage>
</organism>
<protein>
    <recommendedName>
        <fullName evidence="1">DDE-1 domain-containing protein</fullName>
    </recommendedName>
</protein>
<accession>A0A9J6D7T9</accession>
<reference evidence="2" key="2">
    <citation type="submission" date="2021-09" db="EMBL/GenBank/DDBJ databases">
        <authorList>
            <person name="Jia N."/>
            <person name="Wang J."/>
            <person name="Shi W."/>
            <person name="Du L."/>
            <person name="Sun Y."/>
            <person name="Zhan W."/>
            <person name="Jiang J."/>
            <person name="Wang Q."/>
            <person name="Zhang B."/>
            <person name="Ji P."/>
            <person name="Sakyi L.B."/>
            <person name="Cui X."/>
            <person name="Yuan T."/>
            <person name="Jiang B."/>
            <person name="Yang W."/>
            <person name="Lam T.T.-Y."/>
            <person name="Chang Q."/>
            <person name="Ding S."/>
            <person name="Wang X."/>
            <person name="Zhu J."/>
            <person name="Ruan X."/>
            <person name="Zhao L."/>
            <person name="Wei J."/>
            <person name="Que T."/>
            <person name="Du C."/>
            <person name="Cheng J."/>
            <person name="Dai P."/>
            <person name="Han X."/>
            <person name="Huang E."/>
            <person name="Gao Y."/>
            <person name="Liu J."/>
            <person name="Shao H."/>
            <person name="Ye R."/>
            <person name="Li L."/>
            <person name="Wei W."/>
            <person name="Wang X."/>
            <person name="Wang C."/>
            <person name="Huo Q."/>
            <person name="Li W."/>
            <person name="Guo W."/>
            <person name="Chen H."/>
            <person name="Chen S."/>
            <person name="Zhou L."/>
            <person name="Zhou L."/>
            <person name="Ni X."/>
            <person name="Tian J."/>
            <person name="Zhou Y."/>
            <person name="Sheng Y."/>
            <person name="Liu T."/>
            <person name="Pan Y."/>
            <person name="Xia L."/>
            <person name="Li J."/>
            <person name="Zhao F."/>
            <person name="Cao W."/>
        </authorList>
    </citation>
    <scope>NUCLEOTIDE SEQUENCE</scope>
    <source>
        <strain evidence="2">Rmic-2018</strain>
        <tissue evidence="2">Larvae</tissue>
    </source>
</reference>
<sequence length="281" mass="31127">MGAKARKILLFVDNAPCHPTDPTCLRKIKVMFPPPNCTSRLQPLDAGIIKCVKHGYRKRLVQRRVAAIERSEEEKEISVLDAIHMIASSWSAVSQTIIANSFKHCGFMRETASTAGDSTSSMDEDLSAIKDNAFERLNPATTFADFTEAEDNVATCGKLSLDKAVTEKLLGGDATATSDEDDAAAADSAVPMLFADMHVNGIRSYICTCDATEDMLLNISKLDGKLLRMGSKKVQKKFTNFFRKKVEKKFTAEEVYYTNECSTLIWTKVTACQTFVNKRLQ</sequence>
<dbReference type="VEuPathDB" id="VectorBase:LOC119181655"/>
<dbReference type="InterPro" id="IPR004875">
    <property type="entry name" value="DDE_SF_endonuclease_dom"/>
</dbReference>
<dbReference type="GO" id="GO:0003677">
    <property type="term" value="F:DNA binding"/>
    <property type="evidence" value="ECO:0007669"/>
    <property type="project" value="TreeGrafter"/>
</dbReference>
<proteinExistence type="predicted"/>
<dbReference type="Proteomes" id="UP000821866">
    <property type="component" value="Chromosome 9"/>
</dbReference>
<dbReference type="Pfam" id="PF03184">
    <property type="entry name" value="DDE_1"/>
    <property type="match status" value="1"/>
</dbReference>
<reference evidence="2" key="1">
    <citation type="journal article" date="2020" name="Cell">
        <title>Large-Scale Comparative Analyses of Tick Genomes Elucidate Their Genetic Diversity and Vector Capacities.</title>
        <authorList>
            <consortium name="Tick Genome and Microbiome Consortium (TIGMIC)"/>
            <person name="Jia N."/>
            <person name="Wang J."/>
            <person name="Shi W."/>
            <person name="Du L."/>
            <person name="Sun Y."/>
            <person name="Zhan W."/>
            <person name="Jiang J.F."/>
            <person name="Wang Q."/>
            <person name="Zhang B."/>
            <person name="Ji P."/>
            <person name="Bell-Sakyi L."/>
            <person name="Cui X.M."/>
            <person name="Yuan T.T."/>
            <person name="Jiang B.G."/>
            <person name="Yang W.F."/>
            <person name="Lam T.T."/>
            <person name="Chang Q.C."/>
            <person name="Ding S.J."/>
            <person name="Wang X.J."/>
            <person name="Zhu J.G."/>
            <person name="Ruan X.D."/>
            <person name="Zhao L."/>
            <person name="Wei J.T."/>
            <person name="Ye R.Z."/>
            <person name="Que T.C."/>
            <person name="Du C.H."/>
            <person name="Zhou Y.H."/>
            <person name="Cheng J.X."/>
            <person name="Dai P.F."/>
            <person name="Guo W.B."/>
            <person name="Han X.H."/>
            <person name="Huang E.J."/>
            <person name="Li L.F."/>
            <person name="Wei W."/>
            <person name="Gao Y.C."/>
            <person name="Liu J.Z."/>
            <person name="Shao H.Z."/>
            <person name="Wang X."/>
            <person name="Wang C.C."/>
            <person name="Yang T.C."/>
            <person name="Huo Q.B."/>
            <person name="Li W."/>
            <person name="Chen H.Y."/>
            <person name="Chen S.E."/>
            <person name="Zhou L.G."/>
            <person name="Ni X.B."/>
            <person name="Tian J.H."/>
            <person name="Sheng Y."/>
            <person name="Liu T."/>
            <person name="Pan Y.S."/>
            <person name="Xia L.Y."/>
            <person name="Li J."/>
            <person name="Zhao F."/>
            <person name="Cao W.C."/>
        </authorList>
    </citation>
    <scope>NUCLEOTIDE SEQUENCE</scope>
    <source>
        <strain evidence="2">Rmic-2018</strain>
    </source>
</reference>
<name>A0A9J6D7T9_RHIMP</name>
<dbReference type="InterPro" id="IPR050863">
    <property type="entry name" value="CenT-Element_Derived"/>
</dbReference>
<comment type="caution">
    <text evidence="2">The sequence shown here is derived from an EMBL/GenBank/DDBJ whole genome shotgun (WGS) entry which is preliminary data.</text>
</comment>